<sequence>MELTERRNRPTLREVILRNVEPGSIIQTDSWAAYHVIETYNYVHEIVIRENQYVSVCGVHTNRIEATWGAWKRLFRSMTNKRRDLSKPSYILQNTVNLTRQSGENVDASVSVARYCIYPPKL</sequence>
<protein>
    <recommendedName>
        <fullName evidence="1">ISXO2-like transposase domain-containing protein</fullName>
    </recommendedName>
</protein>
<evidence type="ECO:0000313" key="3">
    <source>
        <dbReference type="Proteomes" id="UP000031668"/>
    </source>
</evidence>
<dbReference type="InterPro" id="IPR024445">
    <property type="entry name" value="Tnp_ISXO2-like"/>
</dbReference>
<dbReference type="AlphaFoldDB" id="A0A0C2NH90"/>
<dbReference type="InterPro" id="IPR053164">
    <property type="entry name" value="IS1016-like_transposase"/>
</dbReference>
<dbReference type="Proteomes" id="UP000031668">
    <property type="component" value="Unassembled WGS sequence"/>
</dbReference>
<evidence type="ECO:0000259" key="1">
    <source>
        <dbReference type="Pfam" id="PF12762"/>
    </source>
</evidence>
<accession>A0A0C2NH90</accession>
<gene>
    <name evidence="2" type="ORF">RF11_09103</name>
</gene>
<feature type="domain" description="ISXO2-like transposase" evidence="1">
    <location>
        <begin position="3"/>
        <end position="78"/>
    </location>
</feature>
<proteinExistence type="predicted"/>
<comment type="caution">
    <text evidence="2">The sequence shown here is derived from an EMBL/GenBank/DDBJ whole genome shotgun (WGS) entry which is preliminary data.</text>
</comment>
<dbReference type="PANTHER" id="PTHR47163:SF2">
    <property type="entry name" value="SI:DKEY-17M8.2"/>
    <property type="match status" value="1"/>
</dbReference>
<dbReference type="OrthoDB" id="2193057at2759"/>
<keyword evidence="3" id="KW-1185">Reference proteome</keyword>
<dbReference type="Pfam" id="PF12762">
    <property type="entry name" value="DDE_Tnp_IS1595"/>
    <property type="match status" value="1"/>
</dbReference>
<evidence type="ECO:0000313" key="2">
    <source>
        <dbReference type="EMBL" id="KII73387.1"/>
    </source>
</evidence>
<dbReference type="EMBL" id="JWZT01000858">
    <property type="protein sequence ID" value="KII73387.1"/>
    <property type="molecule type" value="Genomic_DNA"/>
</dbReference>
<name>A0A0C2NH90_THEKT</name>
<organism evidence="2 3">
    <name type="scientific">Thelohanellus kitauei</name>
    <name type="common">Myxosporean</name>
    <dbReference type="NCBI Taxonomy" id="669202"/>
    <lineage>
        <taxon>Eukaryota</taxon>
        <taxon>Metazoa</taxon>
        <taxon>Cnidaria</taxon>
        <taxon>Myxozoa</taxon>
        <taxon>Myxosporea</taxon>
        <taxon>Bivalvulida</taxon>
        <taxon>Platysporina</taxon>
        <taxon>Myxobolidae</taxon>
        <taxon>Thelohanellus</taxon>
    </lineage>
</organism>
<reference evidence="2 3" key="1">
    <citation type="journal article" date="2014" name="Genome Biol. Evol.">
        <title>The genome of the myxosporean Thelohanellus kitauei shows adaptations to nutrient acquisition within its fish host.</title>
        <authorList>
            <person name="Yang Y."/>
            <person name="Xiong J."/>
            <person name="Zhou Z."/>
            <person name="Huo F."/>
            <person name="Miao W."/>
            <person name="Ran C."/>
            <person name="Liu Y."/>
            <person name="Zhang J."/>
            <person name="Feng J."/>
            <person name="Wang M."/>
            <person name="Wang M."/>
            <person name="Wang L."/>
            <person name="Yao B."/>
        </authorList>
    </citation>
    <scope>NUCLEOTIDE SEQUENCE [LARGE SCALE GENOMIC DNA]</scope>
    <source>
        <strain evidence="2">Wuqing</strain>
    </source>
</reference>
<dbReference type="PANTHER" id="PTHR47163">
    <property type="entry name" value="DDE_TNP_IS1595 DOMAIN-CONTAINING PROTEIN"/>
    <property type="match status" value="1"/>
</dbReference>